<dbReference type="PANTHER" id="PTHR42678">
    <property type="entry name" value="AMIDASE"/>
    <property type="match status" value="1"/>
</dbReference>
<dbReference type="SUPFAM" id="SSF75304">
    <property type="entry name" value="Amidase signature (AS) enzymes"/>
    <property type="match status" value="1"/>
</dbReference>
<dbReference type="PROSITE" id="PS51257">
    <property type="entry name" value="PROKAR_LIPOPROTEIN"/>
    <property type="match status" value="1"/>
</dbReference>
<name>A0A4Q8LGN3_9GAMM</name>
<dbReference type="Proteomes" id="UP000292627">
    <property type="component" value="Unassembled WGS sequence"/>
</dbReference>
<sequence>MHACRLALTLSCLAALAGCTAPASAPPKAAQPAQFRYAELTIAQLQEQMQRGALDSRTLTRAYLDRIAQVDRAGPHLNAVIQLNPEAMTEAALRDRERAGGTVRGPLQGIPILLKDNIDATPMATTAGSLALRDFRPKADAFLVKRLREAGAVILGKTNLSEWANFRSSDSISGWSAVGGQTHNPYVLDRNPCGSSAGSGVAASANLAAATVGTETDGSIICPAAVNGAVGLKPTVGLVSRDGIVPISWSQDTAGPITRTVSDAAILLAAMAGRDSADASTGYATLNAPLDYVARLRPGALKGARIGVVRSSFKFGPDVAKAMEGAVATLRAAGATVVDAEIPTAGQWDQDELLVLKTEFKNGLARYFATKGAPVDSLQQLIGFNQQHAREELALFGQDLFEQSAAMGGLNDPAYIQARSRIKRLAGPEGIDAALKAQHLDALVAAATGPAWRTDPAFKDPFPGAGYGAAAVAGYPSLTVPMGDSRGLPLGLLFMGTAWSEARLIGLGYDYEQRTQARVPPTYRATLEPRTP</sequence>
<evidence type="ECO:0000259" key="2">
    <source>
        <dbReference type="Pfam" id="PF01425"/>
    </source>
</evidence>
<dbReference type="InterPro" id="IPR036928">
    <property type="entry name" value="AS_sf"/>
</dbReference>
<organism evidence="3 4">
    <name type="scientific">Pseudoxanthomonas winnipegensis</name>
    <dbReference type="NCBI Taxonomy" id="2480810"/>
    <lineage>
        <taxon>Bacteria</taxon>
        <taxon>Pseudomonadati</taxon>
        <taxon>Pseudomonadota</taxon>
        <taxon>Gammaproteobacteria</taxon>
        <taxon>Lysobacterales</taxon>
        <taxon>Lysobacteraceae</taxon>
        <taxon>Pseudoxanthomonas</taxon>
    </lineage>
</organism>
<dbReference type="GO" id="GO:0004040">
    <property type="term" value="F:amidase activity"/>
    <property type="evidence" value="ECO:0007669"/>
    <property type="project" value="UniProtKB-EC"/>
</dbReference>
<reference evidence="3 4" key="1">
    <citation type="submission" date="2019-02" db="EMBL/GenBank/DDBJ databases">
        <title>WGS of Pseudoxanthomonas species novum from clinical isolates.</title>
        <authorList>
            <person name="Bernier A.-M."/>
            <person name="Bernard K."/>
            <person name="Vachon A."/>
        </authorList>
    </citation>
    <scope>NUCLEOTIDE SEQUENCE [LARGE SCALE GENOMIC DNA]</scope>
    <source>
        <strain evidence="3 4">NML171200</strain>
    </source>
</reference>
<dbReference type="AlphaFoldDB" id="A0A4Q8LGN3"/>
<keyword evidence="3" id="KW-0378">Hydrolase</keyword>
<feature type="domain" description="Amidase" evidence="2">
    <location>
        <begin position="59"/>
        <end position="504"/>
    </location>
</feature>
<dbReference type="EC" id="3.5.1.4" evidence="3"/>
<dbReference type="Pfam" id="PF01425">
    <property type="entry name" value="Amidase"/>
    <property type="match status" value="1"/>
</dbReference>
<dbReference type="EMBL" id="SHMC01000001">
    <property type="protein sequence ID" value="TAA28394.1"/>
    <property type="molecule type" value="Genomic_DNA"/>
</dbReference>
<evidence type="ECO:0000313" key="3">
    <source>
        <dbReference type="EMBL" id="TAA28394.1"/>
    </source>
</evidence>
<gene>
    <name evidence="3" type="ORF">EA660_02050</name>
</gene>
<accession>A0A4Q8LGN3</accession>
<dbReference type="PANTHER" id="PTHR42678:SF34">
    <property type="entry name" value="OS04G0183300 PROTEIN"/>
    <property type="match status" value="1"/>
</dbReference>
<keyword evidence="1" id="KW-0732">Signal</keyword>
<proteinExistence type="predicted"/>
<dbReference type="Gene3D" id="3.90.1300.10">
    <property type="entry name" value="Amidase signature (AS) domain"/>
    <property type="match status" value="1"/>
</dbReference>
<dbReference type="NCBIfam" id="NF006006">
    <property type="entry name" value="PRK08137.1"/>
    <property type="match status" value="1"/>
</dbReference>
<feature type="chain" id="PRO_5020573990" evidence="1">
    <location>
        <begin position="26"/>
        <end position="532"/>
    </location>
</feature>
<comment type="caution">
    <text evidence="3">The sequence shown here is derived from an EMBL/GenBank/DDBJ whole genome shotgun (WGS) entry which is preliminary data.</text>
</comment>
<dbReference type="OrthoDB" id="8872210at2"/>
<dbReference type="InterPro" id="IPR023631">
    <property type="entry name" value="Amidase_dom"/>
</dbReference>
<evidence type="ECO:0000313" key="4">
    <source>
        <dbReference type="Proteomes" id="UP000292627"/>
    </source>
</evidence>
<evidence type="ECO:0000256" key="1">
    <source>
        <dbReference type="SAM" id="SignalP"/>
    </source>
</evidence>
<protein>
    <submittedName>
        <fullName evidence="3">Amidase</fullName>
        <ecNumber evidence="3">3.5.1.4</ecNumber>
    </submittedName>
</protein>
<dbReference type="RefSeq" id="WP_130549962.1">
    <property type="nucleotide sequence ID" value="NZ_SHMC01000001.1"/>
</dbReference>
<feature type="signal peptide" evidence="1">
    <location>
        <begin position="1"/>
        <end position="25"/>
    </location>
</feature>